<proteinExistence type="predicted"/>
<keyword evidence="3" id="KW-0067">ATP-binding</keyword>
<dbReference type="InterPro" id="IPR003593">
    <property type="entry name" value="AAA+_ATPase"/>
</dbReference>
<dbReference type="EMBL" id="CAXAMN010024650">
    <property type="protein sequence ID" value="CAK9088464.1"/>
    <property type="molecule type" value="Genomic_DNA"/>
</dbReference>
<feature type="domain" description="ABC transporter" evidence="5">
    <location>
        <begin position="236"/>
        <end position="546"/>
    </location>
</feature>
<feature type="domain" description="ABC transporter" evidence="5">
    <location>
        <begin position="651"/>
        <end position="856"/>
    </location>
</feature>
<dbReference type="PROSITE" id="PS00211">
    <property type="entry name" value="ABC_TRANSPORTER_1"/>
    <property type="match status" value="2"/>
</dbReference>
<sequence>MLETLLRELAPHAEDSVVSYLSAALADATTEEEVRECCEGWLDEAEASGLQRLCAALNLTAPEPAAPEPVPPAPARHCLGYPTGLTQTEEPMEPVEEEGPAPVISVAGSARLLVLYSSNFFRSSKGWHSQRLLSQGSSMAMYGPCAMFPVPFQYPAHPSTVSSKNLHQITVWKALRDQGAKSKVKGRAKKKAKEAKDLKSTAEPAPWESLVEVKARVSRFHREAVEDEISAAIAEVDVHDLCISVAGRDLLKDAHLKLCPGQRYGFVGRNGCGKSTLFRSMASRRIPGYPPNCVTLLVDQEDVGDERSAVETVLSAHQELGELLEEEASLADQDALKALQSHRHLMAKRALFKATMYESKLSGLRGKAAREALLLAEDEERQAAAALAEPKGLAAAPEEEARAVQLLADVRDRLRSLGAEAMRGQAEVLLKGLGFVTADLQRPTRLLSGGWRMRVALAKALLAKPNVLLLDEPTNHLDWEAILWLERYLISDELSEVALVVVSHDRDFLDKVSTTTLRLFDMKLQIHAGNYSAFEEAHQRDQQHRADLAERQQDKQDKMEKQIKEMEQRGRKTNNDNLLKAVASRRTKMGLDDKPWSFNRVGLERAGGHKFKFSYATHFEAMEQATVENKEQAVHLKLKAAAPLPFEAALLQCREVQVGYDKTAPLVRKFDLDVRAQSRIGILGVNGSGKTTLLRTLVNQLPVLAGEVYQQPRVVVGFFDQHQADDLPVDATPLAALCERQPNLKEQEVRAHLGSFGLGRLAVQPIRCLSGGERSRVALAAATLRAPHMLVLDEPTNHLDLQTVEALGAALKDFEGSVVVTSHDRRLLREVCSDFYAVKDRQLQRTSLESFVRSLR</sequence>
<gene>
    <name evidence="6" type="ORF">CCMP2556_LOCUS42657</name>
</gene>
<dbReference type="SUPFAM" id="SSF52540">
    <property type="entry name" value="P-loop containing nucleoside triphosphate hydrolases"/>
    <property type="match status" value="2"/>
</dbReference>
<dbReference type="InterPro" id="IPR027417">
    <property type="entry name" value="P-loop_NTPase"/>
</dbReference>
<dbReference type="InterPro" id="IPR050611">
    <property type="entry name" value="ABCF"/>
</dbReference>
<dbReference type="Gene3D" id="3.40.50.300">
    <property type="entry name" value="P-loop containing nucleotide triphosphate hydrolases"/>
    <property type="match status" value="2"/>
</dbReference>
<protein>
    <recommendedName>
        <fullName evidence="5">ABC transporter domain-containing protein</fullName>
    </recommendedName>
</protein>
<comment type="caution">
    <text evidence="6">The sequence shown here is derived from an EMBL/GenBank/DDBJ whole genome shotgun (WGS) entry which is preliminary data.</text>
</comment>
<dbReference type="PANTHER" id="PTHR19211:SF14">
    <property type="entry name" value="ATP-BINDING CASSETTE SUB-FAMILY F MEMBER 1"/>
    <property type="match status" value="1"/>
</dbReference>
<keyword evidence="1" id="KW-0677">Repeat</keyword>
<evidence type="ECO:0000313" key="6">
    <source>
        <dbReference type="EMBL" id="CAK9088464.1"/>
    </source>
</evidence>
<evidence type="ECO:0000256" key="4">
    <source>
        <dbReference type="SAM" id="MobiDB-lite"/>
    </source>
</evidence>
<evidence type="ECO:0000256" key="2">
    <source>
        <dbReference type="ARBA" id="ARBA00022741"/>
    </source>
</evidence>
<dbReference type="InterPro" id="IPR017871">
    <property type="entry name" value="ABC_transporter-like_CS"/>
</dbReference>
<feature type="region of interest" description="Disordered" evidence="4">
    <location>
        <begin position="536"/>
        <end position="570"/>
    </location>
</feature>
<dbReference type="CDD" id="cd03221">
    <property type="entry name" value="ABCF_EF-3"/>
    <property type="match status" value="1"/>
</dbReference>
<accession>A0ABP0QK96</accession>
<reference evidence="6 7" key="1">
    <citation type="submission" date="2024-02" db="EMBL/GenBank/DDBJ databases">
        <authorList>
            <person name="Chen Y."/>
            <person name="Shah S."/>
            <person name="Dougan E. K."/>
            <person name="Thang M."/>
            <person name="Chan C."/>
        </authorList>
    </citation>
    <scope>NUCLEOTIDE SEQUENCE [LARGE SCALE GENOMIC DNA]</scope>
</reference>
<dbReference type="PROSITE" id="PS50893">
    <property type="entry name" value="ABC_TRANSPORTER_2"/>
    <property type="match status" value="2"/>
</dbReference>
<dbReference type="PANTHER" id="PTHR19211">
    <property type="entry name" value="ATP-BINDING TRANSPORT PROTEIN-RELATED"/>
    <property type="match status" value="1"/>
</dbReference>
<evidence type="ECO:0000313" key="7">
    <source>
        <dbReference type="Proteomes" id="UP001642484"/>
    </source>
</evidence>
<organism evidence="6 7">
    <name type="scientific">Durusdinium trenchii</name>
    <dbReference type="NCBI Taxonomy" id="1381693"/>
    <lineage>
        <taxon>Eukaryota</taxon>
        <taxon>Sar</taxon>
        <taxon>Alveolata</taxon>
        <taxon>Dinophyceae</taxon>
        <taxon>Suessiales</taxon>
        <taxon>Symbiodiniaceae</taxon>
        <taxon>Durusdinium</taxon>
    </lineage>
</organism>
<evidence type="ECO:0000256" key="3">
    <source>
        <dbReference type="ARBA" id="ARBA00022840"/>
    </source>
</evidence>
<dbReference type="InterPro" id="IPR003439">
    <property type="entry name" value="ABC_transporter-like_ATP-bd"/>
</dbReference>
<dbReference type="SMART" id="SM00382">
    <property type="entry name" value="AAA"/>
    <property type="match status" value="2"/>
</dbReference>
<dbReference type="Pfam" id="PF00005">
    <property type="entry name" value="ABC_tran"/>
    <property type="match status" value="2"/>
</dbReference>
<dbReference type="Proteomes" id="UP001642484">
    <property type="component" value="Unassembled WGS sequence"/>
</dbReference>
<evidence type="ECO:0000259" key="5">
    <source>
        <dbReference type="PROSITE" id="PS50893"/>
    </source>
</evidence>
<name>A0ABP0QK96_9DINO</name>
<evidence type="ECO:0000256" key="1">
    <source>
        <dbReference type="ARBA" id="ARBA00022737"/>
    </source>
</evidence>
<keyword evidence="2" id="KW-0547">Nucleotide-binding</keyword>
<keyword evidence="7" id="KW-1185">Reference proteome</keyword>